<evidence type="ECO:0000313" key="2">
    <source>
        <dbReference type="EMBL" id="KXA17891.1"/>
    </source>
</evidence>
<reference evidence="2 3" key="1">
    <citation type="submission" date="2016-01" db="EMBL/GenBank/DDBJ databases">
        <authorList>
            <person name="Oliw E.H."/>
        </authorList>
    </citation>
    <scope>NUCLEOTIDE SEQUENCE [LARGE SCALE GENOMIC DNA]</scope>
    <source>
        <strain evidence="2 3">GED7760B</strain>
    </source>
</reference>
<keyword evidence="1" id="KW-1133">Transmembrane helix</keyword>
<name>A0A133NNN8_GARVA</name>
<keyword evidence="1" id="KW-0812">Transmembrane</keyword>
<feature type="transmembrane region" description="Helical" evidence="1">
    <location>
        <begin position="12"/>
        <end position="33"/>
    </location>
</feature>
<comment type="caution">
    <text evidence="2">The sequence shown here is derived from an EMBL/GenBank/DDBJ whole genome shotgun (WGS) entry which is preliminary data.</text>
</comment>
<dbReference type="AlphaFoldDB" id="A0A133NNN8"/>
<accession>A0A133NNN8</accession>
<evidence type="ECO:0000313" key="3">
    <source>
        <dbReference type="Proteomes" id="UP000070558"/>
    </source>
</evidence>
<keyword evidence="1" id="KW-0472">Membrane</keyword>
<sequence length="39" mass="4687">MYIAGVCDYLSQLLLLFYLCFVYVLFLFNWSVLSVMERL</sequence>
<dbReference type="Proteomes" id="UP000070558">
    <property type="component" value="Unassembled WGS sequence"/>
</dbReference>
<dbReference type="PATRIC" id="fig|2702.99.peg.913"/>
<proteinExistence type="predicted"/>
<evidence type="ECO:0000256" key="1">
    <source>
        <dbReference type="SAM" id="Phobius"/>
    </source>
</evidence>
<dbReference type="EMBL" id="LRQA01000041">
    <property type="protein sequence ID" value="KXA17891.1"/>
    <property type="molecule type" value="Genomic_DNA"/>
</dbReference>
<organism evidence="2 3">
    <name type="scientific">Gardnerella vaginalis</name>
    <dbReference type="NCBI Taxonomy" id="2702"/>
    <lineage>
        <taxon>Bacteria</taxon>
        <taxon>Bacillati</taxon>
        <taxon>Actinomycetota</taxon>
        <taxon>Actinomycetes</taxon>
        <taxon>Bifidobacteriales</taxon>
        <taxon>Bifidobacteriaceae</taxon>
        <taxon>Gardnerella</taxon>
    </lineage>
</organism>
<gene>
    <name evidence="2" type="ORF">HMPREF3216_00935</name>
</gene>
<protein>
    <submittedName>
        <fullName evidence="2">Uncharacterized protein</fullName>
    </submittedName>
</protein>